<protein>
    <recommendedName>
        <fullName evidence="1">wHTH-Hsp90 Na associated domain-containing protein</fullName>
    </recommendedName>
</protein>
<gene>
    <name evidence="2" type="ORF">ACFY1D_22290</name>
</gene>
<dbReference type="EMBL" id="JBIAWJ010000011">
    <property type="protein sequence ID" value="MFF4524122.1"/>
    <property type="molecule type" value="Genomic_DNA"/>
</dbReference>
<evidence type="ECO:0000313" key="2">
    <source>
        <dbReference type="EMBL" id="MFF4524122.1"/>
    </source>
</evidence>
<evidence type="ECO:0000259" key="1">
    <source>
        <dbReference type="Pfam" id="PF24410"/>
    </source>
</evidence>
<reference evidence="2 3" key="1">
    <citation type="submission" date="2024-10" db="EMBL/GenBank/DDBJ databases">
        <title>The Natural Products Discovery Center: Release of the First 8490 Sequenced Strains for Exploring Actinobacteria Biosynthetic Diversity.</title>
        <authorList>
            <person name="Kalkreuter E."/>
            <person name="Kautsar S.A."/>
            <person name="Yang D."/>
            <person name="Bader C.D."/>
            <person name="Teijaro C.N."/>
            <person name="Fluegel L."/>
            <person name="Davis C.M."/>
            <person name="Simpson J.R."/>
            <person name="Lauterbach L."/>
            <person name="Steele A.D."/>
            <person name="Gui C."/>
            <person name="Meng S."/>
            <person name="Li G."/>
            <person name="Viehrig K."/>
            <person name="Ye F."/>
            <person name="Su P."/>
            <person name="Kiefer A.F."/>
            <person name="Nichols A."/>
            <person name="Cepeda A.J."/>
            <person name="Yan W."/>
            <person name="Fan B."/>
            <person name="Jiang Y."/>
            <person name="Adhikari A."/>
            <person name="Zheng C.-J."/>
            <person name="Schuster L."/>
            <person name="Cowan T.M."/>
            <person name="Smanski M.J."/>
            <person name="Chevrette M.G."/>
            <person name="De Carvalho L.P.S."/>
            <person name="Shen B."/>
        </authorList>
    </citation>
    <scope>NUCLEOTIDE SEQUENCE [LARGE SCALE GENOMIC DNA]</scope>
    <source>
        <strain evidence="2 3">NPDC001390</strain>
    </source>
</reference>
<dbReference type="RefSeq" id="WP_387888712.1">
    <property type="nucleotide sequence ID" value="NZ_JBIAWJ010000011.1"/>
</dbReference>
<proteinExistence type="predicted"/>
<name>A0ABW6UL11_9ACTN</name>
<comment type="caution">
    <text evidence="2">The sequence shown here is derived from an EMBL/GenBank/DDBJ whole genome shotgun (WGS) entry which is preliminary data.</text>
</comment>
<evidence type="ECO:0000313" key="3">
    <source>
        <dbReference type="Proteomes" id="UP001602058"/>
    </source>
</evidence>
<keyword evidence="3" id="KW-1185">Reference proteome</keyword>
<dbReference type="Pfam" id="PF24410">
    <property type="entry name" value="wHTH-HSP90_Na-assoc"/>
    <property type="match status" value="1"/>
</dbReference>
<feature type="domain" description="wHTH-Hsp90 Na associated" evidence="1">
    <location>
        <begin position="2"/>
        <end position="35"/>
    </location>
</feature>
<dbReference type="Proteomes" id="UP001602058">
    <property type="component" value="Unassembled WGS sequence"/>
</dbReference>
<sequence length="57" mass="5944">MEPGDPVSLSQLCAASAKLGITIPAAAVRFRRLGLDAPEVTGTIRAAMARLPRARKA</sequence>
<accession>A0ABW6UL11</accession>
<dbReference type="InterPro" id="IPR056507">
    <property type="entry name" value="wHTH-HSP90_Na-assoc"/>
</dbReference>
<organism evidence="2 3">
    <name type="scientific">Streptomyces bluensis</name>
    <dbReference type="NCBI Taxonomy" id="33897"/>
    <lineage>
        <taxon>Bacteria</taxon>
        <taxon>Bacillati</taxon>
        <taxon>Actinomycetota</taxon>
        <taxon>Actinomycetes</taxon>
        <taxon>Kitasatosporales</taxon>
        <taxon>Streptomycetaceae</taxon>
        <taxon>Streptomyces</taxon>
    </lineage>
</organism>